<comment type="caution">
    <text evidence="1">The sequence shown here is derived from an EMBL/GenBank/DDBJ whole genome shotgun (WGS) entry which is preliminary data.</text>
</comment>
<keyword evidence="2" id="KW-1185">Reference proteome</keyword>
<gene>
    <name evidence="1" type="ORF">KFK09_004539</name>
</gene>
<name>A0A8T3C608_DENNO</name>
<protein>
    <submittedName>
        <fullName evidence="1">Uncharacterized protein</fullName>
    </submittedName>
</protein>
<accession>A0A8T3C608</accession>
<evidence type="ECO:0000313" key="1">
    <source>
        <dbReference type="EMBL" id="KAI0525147.1"/>
    </source>
</evidence>
<reference evidence="1" key="1">
    <citation type="journal article" date="2022" name="Front. Genet.">
        <title>Chromosome-Scale Assembly of the Dendrobium nobile Genome Provides Insights Into the Molecular Mechanism of the Biosynthesis of the Medicinal Active Ingredient of Dendrobium.</title>
        <authorList>
            <person name="Xu Q."/>
            <person name="Niu S.-C."/>
            <person name="Li K.-L."/>
            <person name="Zheng P.-J."/>
            <person name="Zhang X.-J."/>
            <person name="Jia Y."/>
            <person name="Liu Y."/>
            <person name="Niu Y.-X."/>
            <person name="Yu L.-H."/>
            <person name="Chen D.-F."/>
            <person name="Zhang G.-Q."/>
        </authorList>
    </citation>
    <scope>NUCLEOTIDE SEQUENCE</scope>
    <source>
        <tissue evidence="1">Leaf</tissue>
    </source>
</reference>
<sequence>MLFESRRRTPPTGFEIASRRMRSGGGGFEPFFPSLSSLARSLLLRFLPLLSSESSQKEANKVEFEFFDRSYRPQLVQLLHSFLLFVLSAFSRSLVDARVSDVDPFCLIFGFVIFDQRIDDLISVAANRWEFEQCLVTVLLLLLWFDFR</sequence>
<proteinExistence type="predicted"/>
<evidence type="ECO:0000313" key="2">
    <source>
        <dbReference type="Proteomes" id="UP000829196"/>
    </source>
</evidence>
<dbReference type="EMBL" id="JAGYWB010000004">
    <property type="protein sequence ID" value="KAI0525147.1"/>
    <property type="molecule type" value="Genomic_DNA"/>
</dbReference>
<organism evidence="1 2">
    <name type="scientific">Dendrobium nobile</name>
    <name type="common">Orchid</name>
    <dbReference type="NCBI Taxonomy" id="94219"/>
    <lineage>
        <taxon>Eukaryota</taxon>
        <taxon>Viridiplantae</taxon>
        <taxon>Streptophyta</taxon>
        <taxon>Embryophyta</taxon>
        <taxon>Tracheophyta</taxon>
        <taxon>Spermatophyta</taxon>
        <taxon>Magnoliopsida</taxon>
        <taxon>Liliopsida</taxon>
        <taxon>Asparagales</taxon>
        <taxon>Orchidaceae</taxon>
        <taxon>Epidendroideae</taxon>
        <taxon>Malaxideae</taxon>
        <taxon>Dendrobiinae</taxon>
        <taxon>Dendrobium</taxon>
    </lineage>
</organism>
<dbReference type="Proteomes" id="UP000829196">
    <property type="component" value="Unassembled WGS sequence"/>
</dbReference>
<dbReference type="AlphaFoldDB" id="A0A8T3C608"/>